<dbReference type="InterPro" id="IPR036390">
    <property type="entry name" value="WH_DNA-bd_sf"/>
</dbReference>
<evidence type="ECO:0000259" key="4">
    <source>
        <dbReference type="PROSITE" id="PS50949"/>
    </source>
</evidence>
<dbReference type="Gene3D" id="1.10.10.10">
    <property type="entry name" value="Winged helix-like DNA-binding domain superfamily/Winged helix DNA-binding domain"/>
    <property type="match status" value="1"/>
</dbReference>
<evidence type="ECO:0000256" key="3">
    <source>
        <dbReference type="ARBA" id="ARBA00023163"/>
    </source>
</evidence>
<dbReference type="PANTHER" id="PTHR44846:SF1">
    <property type="entry name" value="MANNOSYL-D-GLYCERATE TRANSPORT_METABOLISM SYSTEM REPRESSOR MNGR-RELATED"/>
    <property type="match status" value="1"/>
</dbReference>
<dbReference type="SMART" id="SM00345">
    <property type="entry name" value="HTH_GNTR"/>
    <property type="match status" value="1"/>
</dbReference>
<dbReference type="SUPFAM" id="SSF64288">
    <property type="entry name" value="Chorismate lyase-like"/>
    <property type="match status" value="1"/>
</dbReference>
<dbReference type="InterPro" id="IPR000524">
    <property type="entry name" value="Tscrpt_reg_HTH_GntR"/>
</dbReference>
<protein>
    <submittedName>
        <fullName evidence="5">GntR family transcriptional regulator</fullName>
    </submittedName>
</protein>
<reference evidence="5" key="1">
    <citation type="journal article" date="2020" name="mSystems">
        <title>Genome- and Community-Level Interaction Insights into Carbon Utilization and Element Cycling Functions of Hydrothermarchaeota in Hydrothermal Sediment.</title>
        <authorList>
            <person name="Zhou Z."/>
            <person name="Liu Y."/>
            <person name="Xu W."/>
            <person name="Pan J."/>
            <person name="Luo Z.H."/>
            <person name="Li M."/>
        </authorList>
    </citation>
    <scope>NUCLEOTIDE SEQUENCE [LARGE SCALE GENOMIC DNA]</scope>
    <source>
        <strain evidence="5">HyVt-80</strain>
    </source>
</reference>
<keyword evidence="2" id="KW-0238">DNA-binding</keyword>
<dbReference type="SUPFAM" id="SSF46785">
    <property type="entry name" value="Winged helix' DNA-binding domain"/>
    <property type="match status" value="1"/>
</dbReference>
<dbReference type="SMART" id="SM00866">
    <property type="entry name" value="UTRA"/>
    <property type="match status" value="1"/>
</dbReference>
<proteinExistence type="predicted"/>
<dbReference type="InterPro" id="IPR001034">
    <property type="entry name" value="DeoR_HTH"/>
</dbReference>
<dbReference type="GO" id="GO:0045892">
    <property type="term" value="P:negative regulation of DNA-templated transcription"/>
    <property type="evidence" value="ECO:0007669"/>
    <property type="project" value="TreeGrafter"/>
</dbReference>
<dbReference type="GO" id="GO:0003700">
    <property type="term" value="F:DNA-binding transcription factor activity"/>
    <property type="evidence" value="ECO:0007669"/>
    <property type="project" value="InterPro"/>
</dbReference>
<organism evidence="5">
    <name type="scientific">Kosmotoga arenicorallina</name>
    <dbReference type="NCBI Taxonomy" id="688066"/>
    <lineage>
        <taxon>Bacteria</taxon>
        <taxon>Thermotogati</taxon>
        <taxon>Thermotogota</taxon>
        <taxon>Thermotogae</taxon>
        <taxon>Kosmotogales</taxon>
        <taxon>Kosmotogaceae</taxon>
        <taxon>Kosmotoga</taxon>
    </lineage>
</organism>
<dbReference type="Gene3D" id="3.40.1410.10">
    <property type="entry name" value="Chorismate lyase-like"/>
    <property type="match status" value="1"/>
</dbReference>
<dbReference type="GO" id="GO:0003677">
    <property type="term" value="F:DNA binding"/>
    <property type="evidence" value="ECO:0007669"/>
    <property type="project" value="UniProtKB-KW"/>
</dbReference>
<evidence type="ECO:0000256" key="1">
    <source>
        <dbReference type="ARBA" id="ARBA00023015"/>
    </source>
</evidence>
<gene>
    <name evidence="5" type="ORF">ENL26_01015</name>
</gene>
<dbReference type="PRINTS" id="PR00035">
    <property type="entry name" value="HTHGNTR"/>
</dbReference>
<dbReference type="Pfam" id="PF07702">
    <property type="entry name" value="UTRA"/>
    <property type="match status" value="1"/>
</dbReference>
<dbReference type="PROSITE" id="PS50949">
    <property type="entry name" value="HTH_GNTR"/>
    <property type="match status" value="1"/>
</dbReference>
<dbReference type="PANTHER" id="PTHR44846">
    <property type="entry name" value="MANNOSYL-D-GLYCERATE TRANSPORT/METABOLISM SYSTEM REPRESSOR MNGR-RELATED"/>
    <property type="match status" value="1"/>
</dbReference>
<comment type="caution">
    <text evidence="5">The sequence shown here is derived from an EMBL/GenBank/DDBJ whole genome shotgun (WGS) entry which is preliminary data.</text>
</comment>
<dbReference type="AlphaFoldDB" id="A0A7C5DWS5"/>
<keyword evidence="3" id="KW-0804">Transcription</keyword>
<dbReference type="InterPro" id="IPR028978">
    <property type="entry name" value="Chorismate_lyase_/UTRA_dom_sf"/>
</dbReference>
<dbReference type="InterPro" id="IPR036388">
    <property type="entry name" value="WH-like_DNA-bd_sf"/>
</dbReference>
<sequence>MKLYERATKQIIRMIESGGLAEGEMLPSESELAERLNVSKITIRRALAELRNMGYIATIHGKGSFVNHSAMWYPNSMISFTEDMQKKGKTPSSIILDKKIIEGAEIPGSKFEPGTTLFYLKRIRKIDGEPVGVQEHYIRYDLVPGIEKIDFEGRSLYKTMEESYGVVLHQSKQEVTIKKVTKEEAQYLDLNPKDSVFSIKAWIMDEKNFLIGYAQSLFRSDRYKITLLLKRN</sequence>
<name>A0A7C5DWS5_9BACT</name>
<evidence type="ECO:0000256" key="2">
    <source>
        <dbReference type="ARBA" id="ARBA00023125"/>
    </source>
</evidence>
<dbReference type="PRINTS" id="PR00037">
    <property type="entry name" value="HTHLACR"/>
</dbReference>
<dbReference type="InterPro" id="IPR011663">
    <property type="entry name" value="UTRA"/>
</dbReference>
<dbReference type="Pfam" id="PF00392">
    <property type="entry name" value="GntR"/>
    <property type="match status" value="1"/>
</dbReference>
<dbReference type="EMBL" id="DRTH01000056">
    <property type="protein sequence ID" value="HHF08339.1"/>
    <property type="molecule type" value="Genomic_DNA"/>
</dbReference>
<dbReference type="InterPro" id="IPR050679">
    <property type="entry name" value="Bact_HTH_transcr_reg"/>
</dbReference>
<accession>A0A7C5DWS5</accession>
<dbReference type="Proteomes" id="UP000886129">
    <property type="component" value="Unassembled WGS sequence"/>
</dbReference>
<dbReference type="CDD" id="cd07377">
    <property type="entry name" value="WHTH_GntR"/>
    <property type="match status" value="1"/>
</dbReference>
<evidence type="ECO:0000313" key="5">
    <source>
        <dbReference type="EMBL" id="HHF08339.1"/>
    </source>
</evidence>
<feature type="domain" description="HTH gntR-type" evidence="4">
    <location>
        <begin position="1"/>
        <end position="69"/>
    </location>
</feature>
<keyword evidence="1" id="KW-0805">Transcription regulation</keyword>